<dbReference type="EMBL" id="BK015861">
    <property type="protein sequence ID" value="DAD70111.1"/>
    <property type="molecule type" value="Genomic_DNA"/>
</dbReference>
<dbReference type="Gene3D" id="3.60.21.10">
    <property type="match status" value="1"/>
</dbReference>
<protein>
    <submittedName>
        <fullName evidence="3">DNA polymerase II small subunit</fullName>
    </submittedName>
</protein>
<accession>A0A8S5LJT8</accession>
<dbReference type="Pfam" id="PF12850">
    <property type="entry name" value="Metallophos_2"/>
    <property type="match status" value="1"/>
</dbReference>
<dbReference type="SUPFAM" id="SSF56300">
    <property type="entry name" value="Metallo-dependent phosphatases"/>
    <property type="match status" value="1"/>
</dbReference>
<dbReference type="InterPro" id="IPR029052">
    <property type="entry name" value="Metallo-depent_PP-like"/>
</dbReference>
<feature type="domain" description="Calcineurin-like phosphoesterase" evidence="2">
    <location>
        <begin position="210"/>
        <end position="360"/>
    </location>
</feature>
<dbReference type="InterPro" id="IPR024654">
    <property type="entry name" value="Calcineurin-like_PHP_lpxH"/>
</dbReference>
<evidence type="ECO:0000313" key="3">
    <source>
        <dbReference type="EMBL" id="DAD70111.1"/>
    </source>
</evidence>
<evidence type="ECO:0000259" key="2">
    <source>
        <dbReference type="Pfam" id="PF12850"/>
    </source>
</evidence>
<evidence type="ECO:0000256" key="1">
    <source>
        <dbReference type="SAM" id="Coils"/>
    </source>
</evidence>
<reference evidence="3" key="1">
    <citation type="journal article" date="2021" name="Proc. Natl. Acad. Sci. U.S.A.">
        <title>A Catalog of Tens of Thousands of Viruses from Human Metagenomes Reveals Hidden Associations with Chronic Diseases.</title>
        <authorList>
            <person name="Tisza M.J."/>
            <person name="Buck C.B."/>
        </authorList>
    </citation>
    <scope>NUCLEOTIDE SEQUENCE</scope>
    <source>
        <strain evidence="3">Ct3o911</strain>
    </source>
</reference>
<feature type="coiled-coil region" evidence="1">
    <location>
        <begin position="67"/>
        <end position="104"/>
    </location>
</feature>
<proteinExistence type="predicted"/>
<organism evidence="3">
    <name type="scientific">Siphoviridae sp. ct3o911</name>
    <dbReference type="NCBI Taxonomy" id="2827560"/>
    <lineage>
        <taxon>Viruses</taxon>
        <taxon>Duplodnaviria</taxon>
        <taxon>Heunggongvirae</taxon>
        <taxon>Uroviricota</taxon>
        <taxon>Caudoviricetes</taxon>
    </lineage>
</organism>
<keyword evidence="1" id="KW-0175">Coiled coil</keyword>
<name>A0A8S5LJT8_9CAUD</name>
<sequence length="394" mass="44911">MNNWPIFEGETEDHYVYRICSMKDQIGTWPDVANVINETLGQNKGECAYRKTWKAFQDMQDACGYDTTDSQAVLEEIKNERRELEKAKVKFRDERNEVSRLMRVQARGESMRELIERCIDAYDPAEYEHVDVMQCVGQGDCDLVVHLTDLHAGIHIDNTFNKFNQEIMAYRLRKYAGKITEIWRRHNAKNCYIVLGGDMVNGAIHVNSRLENNEHVVDQVITASEAVSWFVAEMAKLFVNVEVYSVPGNHSRVFPNKEDNQYGEYLDKLVTYFVGAKCACINNIHMHDNKIDDTVANLTVRDQLIYAVHGDKDAAGSVVQTLTMMTGAKPAIVLMGHRHTNALTTVYDTKVYESGCVNGPDGYCMEKRLRNKPEQTVLVVNDQGVDCAYDIKLD</sequence>